<dbReference type="InterPro" id="IPR042081">
    <property type="entry name" value="RNA_2'-PTrans_C"/>
</dbReference>
<evidence type="ECO:0000313" key="6">
    <source>
        <dbReference type="EMBL" id="SDR87361.1"/>
    </source>
</evidence>
<dbReference type="GO" id="GO:0000215">
    <property type="term" value="F:tRNA 2'-phosphotransferase activity"/>
    <property type="evidence" value="ECO:0007669"/>
    <property type="project" value="TreeGrafter"/>
</dbReference>
<dbReference type="EC" id="2.7.1.-" evidence="5"/>
<dbReference type="InterPro" id="IPR022928">
    <property type="entry name" value="RNA_2'-PTrans_KptA"/>
</dbReference>
<dbReference type="Pfam" id="PF01885">
    <property type="entry name" value="PTS_2-RNA"/>
    <property type="match status" value="1"/>
</dbReference>
<dbReference type="Proteomes" id="UP000199103">
    <property type="component" value="Chromosome I"/>
</dbReference>
<keyword evidence="7" id="KW-1185">Reference proteome</keyword>
<evidence type="ECO:0000256" key="3">
    <source>
        <dbReference type="ARBA" id="ARBA00023027"/>
    </source>
</evidence>
<proteinExistence type="inferred from homology"/>
<dbReference type="SUPFAM" id="SSF56399">
    <property type="entry name" value="ADP-ribosylation"/>
    <property type="match status" value="1"/>
</dbReference>
<dbReference type="GO" id="GO:0003950">
    <property type="term" value="F:NAD+ poly-ADP-ribosyltransferase activity"/>
    <property type="evidence" value="ECO:0007669"/>
    <property type="project" value="InterPro"/>
</dbReference>
<accession>A0A1H1MKJ3</accession>
<comment type="similarity">
    <text evidence="1 5">Belongs to the KptA/TPT1 family.</text>
</comment>
<dbReference type="Gene3D" id="3.20.170.30">
    <property type="match status" value="1"/>
</dbReference>
<dbReference type="GO" id="GO:0006388">
    <property type="term" value="P:tRNA splicing, via endonucleolytic cleavage and ligation"/>
    <property type="evidence" value="ECO:0007669"/>
    <property type="project" value="UniProtKB-UniRule"/>
</dbReference>
<keyword evidence="3 5" id="KW-0520">NAD</keyword>
<evidence type="ECO:0000313" key="7">
    <source>
        <dbReference type="Proteomes" id="UP000199103"/>
    </source>
</evidence>
<reference evidence="6 7" key="1">
    <citation type="submission" date="2016-10" db="EMBL/GenBank/DDBJ databases">
        <authorList>
            <person name="de Groot N.N."/>
        </authorList>
    </citation>
    <scope>NUCLEOTIDE SEQUENCE [LARGE SCALE GENOMIC DNA]</scope>
    <source>
        <strain evidence="6 7">DSM 21800</strain>
    </source>
</reference>
<name>A0A1H1MKJ3_9ACTN</name>
<dbReference type="AlphaFoldDB" id="A0A1H1MKJ3"/>
<dbReference type="STRING" id="630515.SAMN04489812_0177"/>
<organism evidence="6 7">
    <name type="scientific">Microlunatus soli</name>
    <dbReference type="NCBI Taxonomy" id="630515"/>
    <lineage>
        <taxon>Bacteria</taxon>
        <taxon>Bacillati</taxon>
        <taxon>Actinomycetota</taxon>
        <taxon>Actinomycetes</taxon>
        <taxon>Propionibacteriales</taxon>
        <taxon>Propionibacteriaceae</taxon>
        <taxon>Microlunatus</taxon>
    </lineage>
</organism>
<sequence>MSTTDADLSRLVSHALRHQPWLYELELDDEGWVPIDQLIEAIREQGGVWASVDRTALQNMLATATKRRHEIDGDRIRAIYGHSIPGRIRRRPATPPSRLFHGTAPDSWSAIRSEGLIPMGRQFVHLSIDRETAVSVGRRKSADPIVLSVDSVAAAAAGVTFYEGNEVVWLADQVPAEFVAVAD</sequence>
<evidence type="ECO:0000256" key="2">
    <source>
        <dbReference type="ARBA" id="ARBA00022679"/>
    </source>
</evidence>
<gene>
    <name evidence="5" type="primary">kptA</name>
    <name evidence="6" type="ORF">SAMN04489812_0177</name>
</gene>
<evidence type="ECO:0000256" key="4">
    <source>
        <dbReference type="ARBA" id="ARBA00025212"/>
    </source>
</evidence>
<protein>
    <recommendedName>
        <fullName evidence="5">Probable RNA 2'-phosphotransferase</fullName>
        <ecNumber evidence="5">2.7.1.-</ecNumber>
    </recommendedName>
</protein>
<dbReference type="OrthoDB" id="4537997at2"/>
<evidence type="ECO:0000256" key="5">
    <source>
        <dbReference type="HAMAP-Rule" id="MF_00299"/>
    </source>
</evidence>
<dbReference type="PANTHER" id="PTHR12684">
    <property type="entry name" value="PUTATIVE PHOSPHOTRANSFERASE"/>
    <property type="match status" value="1"/>
</dbReference>
<comment type="function">
    <text evidence="4 5">Removes the 2'-phosphate from RNA via an intermediate in which the phosphate is ADP-ribosylated by NAD followed by a presumed transesterification to release the RNA and generate ADP-ribose 1''-2''-cyclic phosphate (APPR&gt;P). May function as an ADP-ribosylase.</text>
</comment>
<dbReference type="InterPro" id="IPR002745">
    <property type="entry name" value="Ptrans_KptA/Tpt1"/>
</dbReference>
<dbReference type="RefSeq" id="WP_091518393.1">
    <property type="nucleotide sequence ID" value="NZ_LT629772.1"/>
</dbReference>
<evidence type="ECO:0000256" key="1">
    <source>
        <dbReference type="ARBA" id="ARBA00009836"/>
    </source>
</evidence>
<dbReference type="PANTHER" id="PTHR12684:SF2">
    <property type="entry name" value="TRNA 2'-PHOSPHOTRANSFERASE 1"/>
    <property type="match status" value="1"/>
</dbReference>
<dbReference type="InterPro" id="IPR042080">
    <property type="entry name" value="RNA_2'-PTrans_N"/>
</dbReference>
<keyword evidence="2 5" id="KW-0808">Transferase</keyword>
<dbReference type="EMBL" id="LT629772">
    <property type="protein sequence ID" value="SDR87361.1"/>
    <property type="molecule type" value="Genomic_DNA"/>
</dbReference>
<dbReference type="Gene3D" id="1.10.10.970">
    <property type="entry name" value="RNA 2'-phosphotransferase, Tpt1/KptA family, N-terminal domain"/>
    <property type="match status" value="1"/>
</dbReference>
<dbReference type="HAMAP" id="MF_00299">
    <property type="entry name" value="KptA"/>
    <property type="match status" value="1"/>
</dbReference>